<dbReference type="GO" id="GO:0032259">
    <property type="term" value="P:methylation"/>
    <property type="evidence" value="ECO:0007669"/>
    <property type="project" value="UniProtKB-KW"/>
</dbReference>
<dbReference type="PANTHER" id="PTHR43467:SF1">
    <property type="entry name" value="PRECORRIN-6A SYNTHASE [DEACETYLATING]"/>
    <property type="match status" value="1"/>
</dbReference>
<dbReference type="PIRSF" id="PIRSF036525">
    <property type="entry name" value="CobF"/>
    <property type="match status" value="1"/>
</dbReference>
<dbReference type="EMBL" id="FOFO01000005">
    <property type="protein sequence ID" value="SEP76479.1"/>
    <property type="molecule type" value="Genomic_DNA"/>
</dbReference>
<dbReference type="InterPro" id="IPR000878">
    <property type="entry name" value="4pyrrol_Mease"/>
</dbReference>
<keyword evidence="2" id="KW-0169">Cobalamin biosynthesis</keyword>
<gene>
    <name evidence="7" type="ORF">SAMN05421693_10588</name>
</gene>
<dbReference type="InterPro" id="IPR014776">
    <property type="entry name" value="4pyrrole_Mease_sub2"/>
</dbReference>
<evidence type="ECO:0000256" key="2">
    <source>
        <dbReference type="ARBA" id="ARBA00022573"/>
    </source>
</evidence>
<evidence type="ECO:0000256" key="1">
    <source>
        <dbReference type="ARBA" id="ARBA00004953"/>
    </source>
</evidence>
<dbReference type="Proteomes" id="UP000199496">
    <property type="component" value="Unassembled WGS sequence"/>
</dbReference>
<name>A0A1H9AIJ0_9GAMM</name>
<dbReference type="Gene3D" id="3.30.950.10">
    <property type="entry name" value="Methyltransferase, Cobalt-precorrin-4 Transmethylase, Domain 2"/>
    <property type="match status" value="1"/>
</dbReference>
<dbReference type="RefSeq" id="WP_090204124.1">
    <property type="nucleotide sequence ID" value="NZ_FOFO01000005.1"/>
</dbReference>
<evidence type="ECO:0000313" key="8">
    <source>
        <dbReference type="Proteomes" id="UP000199496"/>
    </source>
</evidence>
<dbReference type="CDD" id="cd11643">
    <property type="entry name" value="Precorrin-6A-synthase"/>
    <property type="match status" value="1"/>
</dbReference>
<dbReference type="OrthoDB" id="9787471at2"/>
<evidence type="ECO:0000259" key="6">
    <source>
        <dbReference type="Pfam" id="PF00590"/>
    </source>
</evidence>
<dbReference type="STRING" id="867345.SAMN05421693_10588"/>
<evidence type="ECO:0000256" key="4">
    <source>
        <dbReference type="ARBA" id="ARBA00022679"/>
    </source>
</evidence>
<sequence length="255" mass="29022">MKEFLLIGIGAGDPDYLTLQAIKAINRVDVFFVLDKRAETAALTRFRRQICEEFATDRPWRFVTLQDPVRDQSQGKYTSVVEAWHHARAILLEQAIENELEQGQCGALLLWGDPALYDSAMRLMEIIQTRGNLALNYRVIPGITSVQALVAGHRIPLNRIGESVHITTGRQLAQGFPEDLDAVLVMLDGELSYRKVMEEDMEIFWGAYLGTRDEILIAGPVNSVTPRIEQARQAAREEKGWIMDTYLLRRPRRSR</sequence>
<organism evidence="7 8">
    <name type="scientific">Ectothiorhodospira magna</name>
    <dbReference type="NCBI Taxonomy" id="867345"/>
    <lineage>
        <taxon>Bacteria</taxon>
        <taxon>Pseudomonadati</taxon>
        <taxon>Pseudomonadota</taxon>
        <taxon>Gammaproteobacteria</taxon>
        <taxon>Chromatiales</taxon>
        <taxon>Ectothiorhodospiraceae</taxon>
        <taxon>Ectothiorhodospira</taxon>
    </lineage>
</organism>
<evidence type="ECO:0000256" key="3">
    <source>
        <dbReference type="ARBA" id="ARBA00022603"/>
    </source>
</evidence>
<keyword evidence="4" id="KW-0808">Transferase</keyword>
<dbReference type="SUPFAM" id="SSF53790">
    <property type="entry name" value="Tetrapyrrole methylase"/>
    <property type="match status" value="1"/>
</dbReference>
<evidence type="ECO:0000256" key="5">
    <source>
        <dbReference type="ARBA" id="ARBA00022691"/>
    </source>
</evidence>
<accession>A0A1H9AIJ0</accession>
<protein>
    <submittedName>
        <fullName evidence="7">Precorrin-6A synthase</fullName>
    </submittedName>
</protein>
<dbReference type="GO" id="GO:0009236">
    <property type="term" value="P:cobalamin biosynthetic process"/>
    <property type="evidence" value="ECO:0007669"/>
    <property type="project" value="UniProtKB-KW"/>
</dbReference>
<keyword evidence="8" id="KW-1185">Reference proteome</keyword>
<dbReference type="Gene3D" id="3.40.1010.10">
    <property type="entry name" value="Cobalt-precorrin-4 Transmethylase, Domain 1"/>
    <property type="match status" value="1"/>
</dbReference>
<comment type="pathway">
    <text evidence="1">Cofactor biosynthesis; adenosylcobalamin biosynthesis.</text>
</comment>
<evidence type="ECO:0000313" key="7">
    <source>
        <dbReference type="EMBL" id="SEP76479.1"/>
    </source>
</evidence>
<proteinExistence type="predicted"/>
<dbReference type="InterPro" id="IPR014777">
    <property type="entry name" value="4pyrrole_Mease_sub1"/>
</dbReference>
<keyword evidence="5" id="KW-0949">S-adenosyl-L-methionine</keyword>
<dbReference type="NCBIfam" id="TIGR02434">
    <property type="entry name" value="CobF"/>
    <property type="match status" value="1"/>
</dbReference>
<dbReference type="Pfam" id="PF00590">
    <property type="entry name" value="TP_methylase"/>
    <property type="match status" value="1"/>
</dbReference>
<dbReference type="GO" id="GO:0043819">
    <property type="term" value="F:precorrin-6A synthase (deacetylating) activity"/>
    <property type="evidence" value="ECO:0007669"/>
    <property type="project" value="InterPro"/>
</dbReference>
<dbReference type="AlphaFoldDB" id="A0A1H9AIJ0"/>
<keyword evidence="3" id="KW-0489">Methyltransferase</keyword>
<dbReference type="InterPro" id="IPR035996">
    <property type="entry name" value="4pyrrol_Methylase_sf"/>
</dbReference>
<feature type="domain" description="Tetrapyrrole methylase" evidence="6">
    <location>
        <begin position="4"/>
        <end position="222"/>
    </location>
</feature>
<reference evidence="7 8" key="1">
    <citation type="submission" date="2016-10" db="EMBL/GenBank/DDBJ databases">
        <authorList>
            <person name="de Groot N.N."/>
        </authorList>
    </citation>
    <scope>NUCLEOTIDE SEQUENCE [LARGE SCALE GENOMIC DNA]</scope>
    <source>
        <strain evidence="7 8">B7-7</strain>
    </source>
</reference>
<dbReference type="PANTHER" id="PTHR43467">
    <property type="entry name" value="COBALT-PRECORRIN-2 C(20)-METHYLTRANSFERASE"/>
    <property type="match status" value="1"/>
</dbReference>
<dbReference type="InterPro" id="IPR012797">
    <property type="entry name" value="CobF"/>
</dbReference>